<name>A0AA36GYI6_CYLNA</name>
<dbReference type="InterPro" id="IPR056906">
    <property type="entry name" value="ORF2/G2P_dom"/>
</dbReference>
<comment type="caution">
    <text evidence="2">The sequence shown here is derived from an EMBL/GenBank/DDBJ whole genome shotgun (WGS) entry which is preliminary data.</text>
</comment>
<reference evidence="2" key="1">
    <citation type="submission" date="2023-07" db="EMBL/GenBank/DDBJ databases">
        <authorList>
            <consortium name="CYATHOMIX"/>
        </authorList>
    </citation>
    <scope>NUCLEOTIDE SEQUENCE</scope>
    <source>
        <strain evidence="2">N/A</strain>
    </source>
</reference>
<evidence type="ECO:0000259" key="1">
    <source>
        <dbReference type="Pfam" id="PF23343"/>
    </source>
</evidence>
<dbReference type="EMBL" id="CATQJL010000239">
    <property type="protein sequence ID" value="CAJ0600684.1"/>
    <property type="molecule type" value="Genomic_DNA"/>
</dbReference>
<sequence>MPRPLTYLHRILQGEDPSVYASCGCLQPIKMKTFDSLTGKFVDSVVDCGKCFNCTNQHRNEWVTRMTLHSLYWQYCYFVTLTYGSYNLNPYKNHPFKGDWLDTFPVLDSHNSFHAPRWTPSLIIHEHLTKYLKRLRSRLEDNPISYAACGELGSTYGRPHFHLIVWSRHPISTVEFRDAWSYKCVKTGDPLDIRAYRGQNVTPFSFCIGNVDVVDLVANGTLNLQQDYPGSDKVSARKCFAYVAKYIGKTKDIAGCAYDRYRQAYIMSPLDDNDPRLDTDKKIPLEDTLGSYECYKDKDPEDFVESCYHKIYNNGLLYEKVDFAKFKRIY</sequence>
<evidence type="ECO:0000313" key="2">
    <source>
        <dbReference type="EMBL" id="CAJ0600684.1"/>
    </source>
</evidence>
<gene>
    <name evidence="2" type="ORF">CYNAS_LOCUS12667</name>
</gene>
<keyword evidence="3" id="KW-1185">Reference proteome</keyword>
<accession>A0AA36GYI6</accession>
<dbReference type="Pfam" id="PF23343">
    <property type="entry name" value="REP_ORF2-G2P"/>
    <property type="match status" value="1"/>
</dbReference>
<feature type="domain" description="Replication-associated protein ORF2/G2P" evidence="1">
    <location>
        <begin position="77"/>
        <end position="190"/>
    </location>
</feature>
<protein>
    <recommendedName>
        <fullName evidence="1">Replication-associated protein ORF2/G2P domain-containing protein</fullName>
    </recommendedName>
</protein>
<dbReference type="Proteomes" id="UP001176961">
    <property type="component" value="Unassembled WGS sequence"/>
</dbReference>
<organism evidence="2 3">
    <name type="scientific">Cylicocyclus nassatus</name>
    <name type="common">Nematode worm</name>
    <dbReference type="NCBI Taxonomy" id="53992"/>
    <lineage>
        <taxon>Eukaryota</taxon>
        <taxon>Metazoa</taxon>
        <taxon>Ecdysozoa</taxon>
        <taxon>Nematoda</taxon>
        <taxon>Chromadorea</taxon>
        <taxon>Rhabditida</taxon>
        <taxon>Rhabditina</taxon>
        <taxon>Rhabditomorpha</taxon>
        <taxon>Strongyloidea</taxon>
        <taxon>Strongylidae</taxon>
        <taxon>Cylicocyclus</taxon>
    </lineage>
</organism>
<feature type="non-terminal residue" evidence="2">
    <location>
        <position position="330"/>
    </location>
</feature>
<proteinExistence type="predicted"/>
<dbReference type="AlphaFoldDB" id="A0AA36GYI6"/>
<evidence type="ECO:0000313" key="3">
    <source>
        <dbReference type="Proteomes" id="UP001176961"/>
    </source>
</evidence>